<feature type="region of interest" description="Disordered" evidence="1">
    <location>
        <begin position="21"/>
        <end position="61"/>
    </location>
</feature>
<evidence type="ECO:0000313" key="3">
    <source>
        <dbReference type="EMBL" id="MCL3786731.1"/>
    </source>
</evidence>
<keyword evidence="2" id="KW-0732">Signal</keyword>
<dbReference type="RefSeq" id="WP_249375888.1">
    <property type="nucleotide sequence ID" value="NZ_SNUZ01000002.1"/>
</dbReference>
<sequence length="192" mass="21089">MKKFFAVLLCTVMAASATACANSSAGNSESSKAESAVSQASEEETSAPETTKEESSKAESSTSIMFGNIQEYLEYPSTQKYLESAKESAKSANLFTVECYADDDTLVYEYKYTKQLPDDSIDQVVEYFKKITETLESGMVPVMKDLVAYVDETDPKIKVVYLNADGSELYSITFDKSILDEESTDESSSAEL</sequence>
<dbReference type="PROSITE" id="PS51257">
    <property type="entry name" value="PROKAR_LIPOPROTEIN"/>
    <property type="match status" value="1"/>
</dbReference>
<dbReference type="EMBL" id="SNUZ01000002">
    <property type="protein sequence ID" value="MCL3786731.1"/>
    <property type="molecule type" value="Genomic_DNA"/>
</dbReference>
<proteinExistence type="predicted"/>
<evidence type="ECO:0000256" key="1">
    <source>
        <dbReference type="SAM" id="MobiDB-lite"/>
    </source>
</evidence>
<gene>
    <name evidence="3" type="ORF">E2N93_01645</name>
</gene>
<feature type="chain" id="PRO_5047450257" evidence="2">
    <location>
        <begin position="22"/>
        <end position="192"/>
    </location>
</feature>
<dbReference type="InterPro" id="IPR032327">
    <property type="entry name" value="DUF4854"/>
</dbReference>
<evidence type="ECO:0000313" key="4">
    <source>
        <dbReference type="Proteomes" id="UP001056693"/>
    </source>
</evidence>
<dbReference type="Pfam" id="PF16146">
    <property type="entry name" value="DUF4854"/>
    <property type="match status" value="1"/>
</dbReference>
<feature type="compositionally biased region" description="Low complexity" evidence="1">
    <location>
        <begin position="21"/>
        <end position="40"/>
    </location>
</feature>
<comment type="caution">
    <text evidence="3">The sequence shown here is derived from an EMBL/GenBank/DDBJ whole genome shotgun (WGS) entry which is preliminary data.</text>
</comment>
<reference evidence="3 4" key="1">
    <citation type="submission" date="2019-03" db="EMBL/GenBank/DDBJ databases">
        <authorList>
            <person name="Molinero N."/>
            <person name="Sanchez B."/>
            <person name="Walker A."/>
            <person name="Duncan S."/>
            <person name="Delgado S."/>
            <person name="Margolles A."/>
        </authorList>
    </citation>
    <scope>NUCLEOTIDE SEQUENCE [LARGE SCALE GENOMIC DNA]</scope>
    <source>
        <strain evidence="3 4">IPLA60002</strain>
    </source>
</reference>
<feature type="signal peptide" evidence="2">
    <location>
        <begin position="1"/>
        <end position="21"/>
    </location>
</feature>
<evidence type="ECO:0000256" key="2">
    <source>
        <dbReference type="SAM" id="SignalP"/>
    </source>
</evidence>
<organism evidence="3 4">
    <name type="scientific">Ruminococcus bromii</name>
    <dbReference type="NCBI Taxonomy" id="40518"/>
    <lineage>
        <taxon>Bacteria</taxon>
        <taxon>Bacillati</taxon>
        <taxon>Bacillota</taxon>
        <taxon>Clostridia</taxon>
        <taxon>Eubacteriales</taxon>
        <taxon>Oscillospiraceae</taxon>
        <taxon>Ruminococcus</taxon>
    </lineage>
</organism>
<dbReference type="Proteomes" id="UP001056693">
    <property type="component" value="Unassembled WGS sequence"/>
</dbReference>
<protein>
    <submittedName>
        <fullName evidence="3">DUF4854 domain-containing protein</fullName>
    </submittedName>
</protein>
<name>A0ABT0NEQ9_9FIRM</name>
<accession>A0ABT0NEQ9</accession>
<keyword evidence="4" id="KW-1185">Reference proteome</keyword>